<dbReference type="Proteomes" id="UP000219338">
    <property type="component" value="Unassembled WGS sequence"/>
</dbReference>
<evidence type="ECO:0000256" key="1">
    <source>
        <dbReference type="SAM" id="MobiDB-lite"/>
    </source>
</evidence>
<dbReference type="STRING" id="47428.A0A284R7W8"/>
<gene>
    <name evidence="2" type="ORF">ARMOST_08179</name>
</gene>
<protein>
    <submittedName>
        <fullName evidence="2">Uncharacterized protein</fullName>
    </submittedName>
</protein>
<dbReference type="AlphaFoldDB" id="A0A284R7W8"/>
<name>A0A284R7W8_ARMOS</name>
<feature type="compositionally biased region" description="Polar residues" evidence="1">
    <location>
        <begin position="25"/>
        <end position="45"/>
    </location>
</feature>
<dbReference type="EMBL" id="FUEG01000005">
    <property type="protein sequence ID" value="SJL04808.1"/>
    <property type="molecule type" value="Genomic_DNA"/>
</dbReference>
<feature type="compositionally biased region" description="Pro residues" evidence="1">
    <location>
        <begin position="91"/>
        <end position="111"/>
    </location>
</feature>
<organism evidence="2 3">
    <name type="scientific">Armillaria ostoyae</name>
    <name type="common">Armillaria root rot fungus</name>
    <dbReference type="NCBI Taxonomy" id="47428"/>
    <lineage>
        <taxon>Eukaryota</taxon>
        <taxon>Fungi</taxon>
        <taxon>Dikarya</taxon>
        <taxon>Basidiomycota</taxon>
        <taxon>Agaricomycotina</taxon>
        <taxon>Agaricomycetes</taxon>
        <taxon>Agaricomycetidae</taxon>
        <taxon>Agaricales</taxon>
        <taxon>Marasmiineae</taxon>
        <taxon>Physalacriaceae</taxon>
        <taxon>Armillaria</taxon>
    </lineage>
</organism>
<evidence type="ECO:0000313" key="3">
    <source>
        <dbReference type="Proteomes" id="UP000219338"/>
    </source>
</evidence>
<proteinExistence type="predicted"/>
<evidence type="ECO:0000313" key="2">
    <source>
        <dbReference type="EMBL" id="SJL04808.1"/>
    </source>
</evidence>
<sequence>MQPLAISLPPTSATQSFPVALEQSRLPTRSSQRVMELQRNSTSDIDSMLSGRAPMPMHLRQPRPPPASRGEDTRVQGSRAKTIAVYEDAEPPPVSRPALAPPPPVSPPPAPVAQLLPQAPPSSYSPL</sequence>
<keyword evidence="3" id="KW-1185">Reference proteome</keyword>
<feature type="region of interest" description="Disordered" evidence="1">
    <location>
        <begin position="1"/>
        <end position="127"/>
    </location>
</feature>
<reference evidence="3" key="1">
    <citation type="journal article" date="2017" name="Nat. Ecol. Evol.">
        <title>Genome expansion and lineage-specific genetic innovations in the forest pathogenic fungi Armillaria.</title>
        <authorList>
            <person name="Sipos G."/>
            <person name="Prasanna A.N."/>
            <person name="Walter M.C."/>
            <person name="O'Connor E."/>
            <person name="Balint B."/>
            <person name="Krizsan K."/>
            <person name="Kiss B."/>
            <person name="Hess J."/>
            <person name="Varga T."/>
            <person name="Slot J."/>
            <person name="Riley R."/>
            <person name="Boka B."/>
            <person name="Rigling D."/>
            <person name="Barry K."/>
            <person name="Lee J."/>
            <person name="Mihaltcheva S."/>
            <person name="LaButti K."/>
            <person name="Lipzen A."/>
            <person name="Waldron R."/>
            <person name="Moloney N.M."/>
            <person name="Sperisen C."/>
            <person name="Kredics L."/>
            <person name="Vagvoelgyi C."/>
            <person name="Patrignani A."/>
            <person name="Fitzpatrick D."/>
            <person name="Nagy I."/>
            <person name="Doyle S."/>
            <person name="Anderson J.B."/>
            <person name="Grigoriev I.V."/>
            <person name="Gueldener U."/>
            <person name="Muensterkoetter M."/>
            <person name="Nagy L.G."/>
        </authorList>
    </citation>
    <scope>NUCLEOTIDE SEQUENCE [LARGE SCALE GENOMIC DNA]</scope>
    <source>
        <strain evidence="3">C18/9</strain>
    </source>
</reference>
<accession>A0A284R7W8</accession>